<sequence length="331" mass="36411">MRSLTAVPQVLHDLAARQEGLVSVRQCYAAGVDRRRIGRLVDRGVWRTEGGRVLDTDPVEPGKRVRDDYFDHLRRRSAVKGLLVWPGTAAVGSAALALHGVAGLPRRIDPEISFPRGTRHQGRDGVLVRQYGNFASQRYGDWRIAKIEYALAQALPGLSRDDGVAVVSSALNKNLIDDARLAEVERLLHGRRGSVEAVDRLSLADGRDESPAETRARLSCVDHDVPPHRLQVVFRRGGQFLGRCDLGWRLRDGRWLVVEIDGVGPHSTPEALVKDAPRQNRLLATDKVVLLRFKPADNDRPGGIGAVVVAHLKDLPAQSPPPARPADIHLD</sequence>
<dbReference type="RefSeq" id="WP_182617754.1">
    <property type="nucleotide sequence ID" value="NZ_BAAATF010000003.1"/>
</dbReference>
<accession>A0A7W3JA71</accession>
<reference evidence="1 2" key="1">
    <citation type="submission" date="2020-07" db="EMBL/GenBank/DDBJ databases">
        <title>Sequencing the genomes of 1000 actinobacteria strains.</title>
        <authorList>
            <person name="Klenk H.-P."/>
        </authorList>
    </citation>
    <scope>NUCLEOTIDE SEQUENCE [LARGE SCALE GENOMIC DNA]</scope>
    <source>
        <strain evidence="1 2">DSM 44121</strain>
    </source>
</reference>
<keyword evidence="2" id="KW-1185">Reference proteome</keyword>
<gene>
    <name evidence="1" type="ORF">FHX71_003065</name>
</gene>
<proteinExistence type="predicted"/>
<dbReference type="EMBL" id="JACGWV010000001">
    <property type="protein sequence ID" value="MBA8809123.1"/>
    <property type="molecule type" value="Genomic_DNA"/>
</dbReference>
<dbReference type="Proteomes" id="UP000540568">
    <property type="component" value="Unassembled WGS sequence"/>
</dbReference>
<comment type="caution">
    <text evidence="1">The sequence shown here is derived from an EMBL/GenBank/DDBJ whole genome shotgun (WGS) entry which is preliminary data.</text>
</comment>
<dbReference type="AlphaFoldDB" id="A0A7W3JA71"/>
<evidence type="ECO:0000313" key="2">
    <source>
        <dbReference type="Proteomes" id="UP000540568"/>
    </source>
</evidence>
<evidence type="ECO:0000313" key="1">
    <source>
        <dbReference type="EMBL" id="MBA8809123.1"/>
    </source>
</evidence>
<protein>
    <submittedName>
        <fullName evidence="1">Uncharacterized protein</fullName>
    </submittedName>
</protein>
<organism evidence="1 2">
    <name type="scientific">Promicromonospora sukumoe</name>
    <dbReference type="NCBI Taxonomy" id="88382"/>
    <lineage>
        <taxon>Bacteria</taxon>
        <taxon>Bacillati</taxon>
        <taxon>Actinomycetota</taxon>
        <taxon>Actinomycetes</taxon>
        <taxon>Micrococcales</taxon>
        <taxon>Promicromonosporaceae</taxon>
        <taxon>Promicromonospora</taxon>
    </lineage>
</organism>
<name>A0A7W3JA71_9MICO</name>